<dbReference type="InterPro" id="IPR002734">
    <property type="entry name" value="RibDG_C"/>
</dbReference>
<dbReference type="Gene3D" id="3.40.430.10">
    <property type="entry name" value="Dihydrofolate Reductase, subunit A"/>
    <property type="match status" value="1"/>
</dbReference>
<keyword evidence="2" id="KW-0521">NADP</keyword>
<dbReference type="GO" id="GO:0008703">
    <property type="term" value="F:5-amino-6-(5-phosphoribosylamino)uracil reductase activity"/>
    <property type="evidence" value="ECO:0007669"/>
    <property type="project" value="InterPro"/>
</dbReference>
<comment type="pathway">
    <text evidence="1">Cofactor biosynthesis; riboflavin biosynthesis.</text>
</comment>
<gene>
    <name evidence="5" type="primary">ribD_20</name>
    <name evidence="5" type="ORF">SDC9_124614</name>
</gene>
<dbReference type="NCBIfam" id="TIGR00227">
    <property type="entry name" value="ribD_Cterm"/>
    <property type="match status" value="1"/>
</dbReference>
<name>A0A645CL34_9ZZZZ</name>
<protein>
    <submittedName>
        <fullName evidence="5">Riboflavin biosynthesis protein RibD</fullName>
    </submittedName>
</protein>
<feature type="domain" description="Bacterial bifunctional deaminase-reductase C-terminal" evidence="4">
    <location>
        <begin position="1"/>
        <end position="204"/>
    </location>
</feature>
<evidence type="ECO:0000259" key="4">
    <source>
        <dbReference type="Pfam" id="PF01872"/>
    </source>
</evidence>
<dbReference type="UniPathway" id="UPA00275"/>
<evidence type="ECO:0000256" key="3">
    <source>
        <dbReference type="ARBA" id="ARBA00023002"/>
    </source>
</evidence>
<evidence type="ECO:0000313" key="5">
    <source>
        <dbReference type="EMBL" id="MPM77608.1"/>
    </source>
</evidence>
<reference evidence="5" key="1">
    <citation type="submission" date="2019-08" db="EMBL/GenBank/DDBJ databases">
        <authorList>
            <person name="Kucharzyk K."/>
            <person name="Murdoch R.W."/>
            <person name="Higgins S."/>
            <person name="Loffler F."/>
        </authorList>
    </citation>
    <scope>NUCLEOTIDE SEQUENCE</scope>
</reference>
<proteinExistence type="predicted"/>
<dbReference type="SUPFAM" id="SSF53597">
    <property type="entry name" value="Dihydrofolate reductase-like"/>
    <property type="match status" value="1"/>
</dbReference>
<organism evidence="5">
    <name type="scientific">bioreactor metagenome</name>
    <dbReference type="NCBI Taxonomy" id="1076179"/>
    <lineage>
        <taxon>unclassified sequences</taxon>
        <taxon>metagenomes</taxon>
        <taxon>ecological metagenomes</taxon>
    </lineage>
</organism>
<dbReference type="GO" id="GO:0009231">
    <property type="term" value="P:riboflavin biosynthetic process"/>
    <property type="evidence" value="ECO:0007669"/>
    <property type="project" value="UniProtKB-UniPathway"/>
</dbReference>
<dbReference type="InterPro" id="IPR050765">
    <property type="entry name" value="Riboflavin_Biosynth_HTPR"/>
</dbReference>
<evidence type="ECO:0000256" key="1">
    <source>
        <dbReference type="ARBA" id="ARBA00005104"/>
    </source>
</evidence>
<dbReference type="EMBL" id="VSSQ01028057">
    <property type="protein sequence ID" value="MPM77608.1"/>
    <property type="molecule type" value="Genomic_DNA"/>
</dbReference>
<comment type="caution">
    <text evidence="5">The sequence shown here is derived from an EMBL/GenBank/DDBJ whole genome shotgun (WGS) entry which is preliminary data.</text>
</comment>
<dbReference type="InterPro" id="IPR011549">
    <property type="entry name" value="RibD_C"/>
</dbReference>
<dbReference type="GO" id="GO:0050661">
    <property type="term" value="F:NADP binding"/>
    <property type="evidence" value="ECO:0007669"/>
    <property type="project" value="InterPro"/>
</dbReference>
<accession>A0A645CL34</accession>
<dbReference type="Pfam" id="PF01872">
    <property type="entry name" value="RibD_C"/>
    <property type="match status" value="1"/>
</dbReference>
<dbReference type="AlphaFoldDB" id="A0A645CL34"/>
<evidence type="ECO:0000256" key="2">
    <source>
        <dbReference type="ARBA" id="ARBA00022857"/>
    </source>
</evidence>
<dbReference type="InterPro" id="IPR024072">
    <property type="entry name" value="DHFR-like_dom_sf"/>
</dbReference>
<dbReference type="PANTHER" id="PTHR38011:SF7">
    <property type="entry name" value="2,5-DIAMINO-6-RIBOSYLAMINO-4(3H)-PYRIMIDINONE 5'-PHOSPHATE REDUCTASE"/>
    <property type="match status" value="1"/>
</dbReference>
<keyword evidence="3" id="KW-0560">Oxidoreductase</keyword>
<dbReference type="PANTHER" id="PTHR38011">
    <property type="entry name" value="DIHYDROFOLATE REDUCTASE FAMILY PROTEIN (AFU_ORTHOLOGUE AFUA_8G06820)"/>
    <property type="match status" value="1"/>
</dbReference>
<sequence length="211" mass="23173">MKYAMTADGKIATRTGDSQWITGEEARKNVHISRLRYSAIMVGVGTVLKDNPLLTCRIEGGRNPIRIICDSHLRTPLTSEIIKSAGKVPTIIATVSTDERLISEYEKKGCFVVKTTEKNGRVDLNILMKTLGKMKIDSILLEGGGELNFSALREGIVNKVECYIAPKIFGGAEAKSPVGGFGVSIPDEAFKLQKPKLSFFGDDILIEWRVK</sequence>